<protein>
    <submittedName>
        <fullName evidence="2">Ribosomal protein L7/L12</fullName>
    </submittedName>
</protein>
<dbReference type="InterPro" id="IPR013823">
    <property type="entry name" value="Ribosomal_bL12_C"/>
</dbReference>
<dbReference type="InterPro" id="IPR014719">
    <property type="entry name" value="Ribosomal_bL12_C/ClpS-like"/>
</dbReference>
<feature type="domain" description="Large ribosomal subunit protein bL12 C-terminal" evidence="1">
    <location>
        <begin position="15"/>
        <end position="76"/>
    </location>
</feature>
<proteinExistence type="predicted"/>
<dbReference type="GO" id="GO:0003735">
    <property type="term" value="F:structural constituent of ribosome"/>
    <property type="evidence" value="ECO:0007669"/>
    <property type="project" value="InterPro"/>
</dbReference>
<evidence type="ECO:0000313" key="3">
    <source>
        <dbReference type="Proteomes" id="UP000516428"/>
    </source>
</evidence>
<gene>
    <name evidence="2" type="ORF">IAG42_01160</name>
</gene>
<dbReference type="GO" id="GO:0005840">
    <property type="term" value="C:ribosome"/>
    <property type="evidence" value="ECO:0007669"/>
    <property type="project" value="UniProtKB-KW"/>
</dbReference>
<accession>A0A7H1B0U8</accession>
<dbReference type="SUPFAM" id="SSF54736">
    <property type="entry name" value="ClpS-like"/>
    <property type="match status" value="1"/>
</dbReference>
<evidence type="ECO:0000313" key="2">
    <source>
        <dbReference type="EMBL" id="QNS02353.1"/>
    </source>
</evidence>
<dbReference type="Gene3D" id="3.30.1390.10">
    <property type="match status" value="1"/>
</dbReference>
<sequence>MSRYFSLVCDDPSCDVILTDSGPEPIDVVKLLHRRTGLSLWGAKSLVSRLPATLVSNVSVEVADDLVNELRTVGACAHAEVLP</sequence>
<evidence type="ECO:0000259" key="1">
    <source>
        <dbReference type="Pfam" id="PF00542"/>
    </source>
</evidence>
<dbReference type="Pfam" id="PF00542">
    <property type="entry name" value="Ribosomal_L12"/>
    <property type="match status" value="1"/>
</dbReference>
<keyword evidence="2" id="KW-0687">Ribonucleoprotein</keyword>
<keyword evidence="2" id="KW-0689">Ribosomal protein</keyword>
<dbReference type="GO" id="GO:0006412">
    <property type="term" value="P:translation"/>
    <property type="evidence" value="ECO:0007669"/>
    <property type="project" value="InterPro"/>
</dbReference>
<dbReference type="RefSeq" id="WP_188335108.1">
    <property type="nucleotide sequence ID" value="NZ_CP061281.1"/>
</dbReference>
<organism evidence="2 3">
    <name type="scientific">Streptomyces xanthii</name>
    <dbReference type="NCBI Taxonomy" id="2768069"/>
    <lineage>
        <taxon>Bacteria</taxon>
        <taxon>Bacillati</taxon>
        <taxon>Actinomycetota</taxon>
        <taxon>Actinomycetes</taxon>
        <taxon>Kitasatosporales</taxon>
        <taxon>Streptomycetaceae</taxon>
        <taxon>Streptomyces</taxon>
    </lineage>
</organism>
<keyword evidence="3" id="KW-1185">Reference proteome</keyword>
<dbReference type="EMBL" id="CP061281">
    <property type="protein sequence ID" value="QNS02353.1"/>
    <property type="molecule type" value="Genomic_DNA"/>
</dbReference>
<name>A0A7H1B0U8_9ACTN</name>
<reference evidence="2 3" key="1">
    <citation type="submission" date="2020-09" db="EMBL/GenBank/DDBJ databases">
        <title>A novel species.</title>
        <authorList>
            <person name="Gao J."/>
        </authorList>
    </citation>
    <scope>NUCLEOTIDE SEQUENCE [LARGE SCALE GENOMIC DNA]</scope>
    <source>
        <strain evidence="2 3">CRXT-Y-14</strain>
    </source>
</reference>
<dbReference type="Proteomes" id="UP000516428">
    <property type="component" value="Chromosome"/>
</dbReference>
<dbReference type="AlphaFoldDB" id="A0A7H1B0U8"/>
<dbReference type="KEGG" id="sxn:IAG42_01160"/>